<keyword evidence="1" id="KW-0812">Transmembrane</keyword>
<dbReference type="Proteomes" id="UP000579647">
    <property type="component" value="Unassembled WGS sequence"/>
</dbReference>
<keyword evidence="1" id="KW-0472">Membrane</keyword>
<evidence type="ECO:0000256" key="1">
    <source>
        <dbReference type="SAM" id="Phobius"/>
    </source>
</evidence>
<dbReference type="AlphaFoldDB" id="A0A840W380"/>
<gene>
    <name evidence="2" type="ORF">HNR07_002477</name>
</gene>
<proteinExistence type="predicted"/>
<sequence length="77" mass="8400">MDEKPPECTTLTPGPVPARLPQPSGFIHNLRRFTAWLFGMVALTLCGAGIWHADWTYLWLPVPAIVAALVTDPGKGM</sequence>
<dbReference type="EMBL" id="JACHDO010000001">
    <property type="protein sequence ID" value="MBB5491340.1"/>
    <property type="molecule type" value="Genomic_DNA"/>
</dbReference>
<evidence type="ECO:0000313" key="2">
    <source>
        <dbReference type="EMBL" id="MBB5491340.1"/>
    </source>
</evidence>
<evidence type="ECO:0000313" key="3">
    <source>
        <dbReference type="Proteomes" id="UP000579647"/>
    </source>
</evidence>
<keyword evidence="1" id="KW-1133">Transmembrane helix</keyword>
<reference evidence="2 3" key="1">
    <citation type="submission" date="2020-08" db="EMBL/GenBank/DDBJ databases">
        <title>Sequencing the genomes of 1000 actinobacteria strains.</title>
        <authorList>
            <person name="Klenk H.-P."/>
        </authorList>
    </citation>
    <scope>NUCLEOTIDE SEQUENCE [LARGE SCALE GENOMIC DNA]</scope>
    <source>
        <strain evidence="2 3">DSM 44598</strain>
    </source>
</reference>
<feature type="transmembrane region" description="Helical" evidence="1">
    <location>
        <begin position="33"/>
        <end position="51"/>
    </location>
</feature>
<comment type="caution">
    <text evidence="2">The sequence shown here is derived from an EMBL/GenBank/DDBJ whole genome shotgun (WGS) entry which is preliminary data.</text>
</comment>
<dbReference type="RefSeq" id="WP_184365046.1">
    <property type="nucleotide sequence ID" value="NZ_BAAAKM010000077.1"/>
</dbReference>
<keyword evidence="3" id="KW-1185">Reference proteome</keyword>
<accession>A0A840W380</accession>
<name>A0A840W380_9ACTN</name>
<protein>
    <submittedName>
        <fullName evidence="2">Fatty acid desaturase</fullName>
    </submittedName>
</protein>
<organism evidence="2 3">
    <name type="scientific">Nocardiopsis metallicus</name>
    <dbReference type="NCBI Taxonomy" id="179819"/>
    <lineage>
        <taxon>Bacteria</taxon>
        <taxon>Bacillati</taxon>
        <taxon>Actinomycetota</taxon>
        <taxon>Actinomycetes</taxon>
        <taxon>Streptosporangiales</taxon>
        <taxon>Nocardiopsidaceae</taxon>
        <taxon>Nocardiopsis</taxon>
    </lineage>
</organism>